<evidence type="ECO:0000256" key="1">
    <source>
        <dbReference type="SAM" id="MobiDB-lite"/>
    </source>
</evidence>
<name>A0A5C6CNT2_9BACT</name>
<dbReference type="EMBL" id="SJPT01000002">
    <property type="protein sequence ID" value="TWU25267.1"/>
    <property type="molecule type" value="Genomic_DNA"/>
</dbReference>
<dbReference type="RefSeq" id="WP_146593918.1">
    <property type="nucleotide sequence ID" value="NZ_SJPT01000002.1"/>
</dbReference>
<evidence type="ECO:0000313" key="3">
    <source>
        <dbReference type="EMBL" id="TWU25267.1"/>
    </source>
</evidence>
<sequence precursor="true">MSKLGCLITIGVAFATAMILDASDCNGQYPNFTILGHDSSTPCQRANCWCNHQRHDRRQTTVTTDPKIEIMVNGKVIAERSAGESDRSPTDVVFGSYGTNYEIRISNPSINNRGFQAQGSRRMFDIEVDGLSAMDGKPRSERKRGYILSADESSTIQGWRINDNQVKQFVVSKPGQSVAASEGTESQTGKIIVRVFRERATLNSNWNWGDYAPRTTSPWTWKRGNSGTWGSSGTGSFGAGFQGGSQRRAAPSSGSAQSQASFGISGAAGTAAGSSVDSKVRRVSFEPDTWRVSTIEFTYRVNR</sequence>
<gene>
    <name evidence="3" type="ORF">Pla52o_15650</name>
</gene>
<keyword evidence="4" id="KW-1185">Reference proteome</keyword>
<proteinExistence type="predicted"/>
<protein>
    <submittedName>
        <fullName evidence="3">Uncharacterized protein</fullName>
    </submittedName>
</protein>
<feature type="signal peptide" evidence="2">
    <location>
        <begin position="1"/>
        <end position="22"/>
    </location>
</feature>
<feature type="compositionally biased region" description="Gly residues" evidence="1">
    <location>
        <begin position="230"/>
        <end position="243"/>
    </location>
</feature>
<feature type="compositionally biased region" description="Low complexity" evidence="1">
    <location>
        <begin position="244"/>
        <end position="260"/>
    </location>
</feature>
<keyword evidence="2" id="KW-0732">Signal</keyword>
<reference evidence="3 4" key="1">
    <citation type="submission" date="2019-02" db="EMBL/GenBank/DDBJ databases">
        <title>Deep-cultivation of Planctomycetes and their phenomic and genomic characterization uncovers novel biology.</title>
        <authorList>
            <person name="Wiegand S."/>
            <person name="Jogler M."/>
            <person name="Boedeker C."/>
            <person name="Pinto D."/>
            <person name="Vollmers J."/>
            <person name="Rivas-Marin E."/>
            <person name="Kohn T."/>
            <person name="Peeters S.H."/>
            <person name="Heuer A."/>
            <person name="Rast P."/>
            <person name="Oberbeckmann S."/>
            <person name="Bunk B."/>
            <person name="Jeske O."/>
            <person name="Meyerdierks A."/>
            <person name="Storesund J.E."/>
            <person name="Kallscheuer N."/>
            <person name="Luecker S."/>
            <person name="Lage O.M."/>
            <person name="Pohl T."/>
            <person name="Merkel B.J."/>
            <person name="Hornburger P."/>
            <person name="Mueller R.-W."/>
            <person name="Bruemmer F."/>
            <person name="Labrenz M."/>
            <person name="Spormann A.M."/>
            <person name="Op Den Camp H."/>
            <person name="Overmann J."/>
            <person name="Amann R."/>
            <person name="Jetten M.S.M."/>
            <person name="Mascher T."/>
            <person name="Medema M.H."/>
            <person name="Devos D.P."/>
            <person name="Kaster A.-K."/>
            <person name="Ovreas L."/>
            <person name="Rohde M."/>
            <person name="Galperin M.Y."/>
            <person name="Jogler C."/>
        </authorList>
    </citation>
    <scope>NUCLEOTIDE SEQUENCE [LARGE SCALE GENOMIC DNA]</scope>
    <source>
        <strain evidence="3 4">Pla52o</strain>
    </source>
</reference>
<comment type="caution">
    <text evidence="3">The sequence shown here is derived from an EMBL/GenBank/DDBJ whole genome shotgun (WGS) entry which is preliminary data.</text>
</comment>
<dbReference type="AlphaFoldDB" id="A0A5C6CNT2"/>
<feature type="chain" id="PRO_5022871818" evidence="2">
    <location>
        <begin position="23"/>
        <end position="303"/>
    </location>
</feature>
<dbReference type="Proteomes" id="UP000316304">
    <property type="component" value="Unassembled WGS sequence"/>
</dbReference>
<organism evidence="3 4">
    <name type="scientific">Novipirellula galeiformis</name>
    <dbReference type="NCBI Taxonomy" id="2528004"/>
    <lineage>
        <taxon>Bacteria</taxon>
        <taxon>Pseudomonadati</taxon>
        <taxon>Planctomycetota</taxon>
        <taxon>Planctomycetia</taxon>
        <taxon>Pirellulales</taxon>
        <taxon>Pirellulaceae</taxon>
        <taxon>Novipirellula</taxon>
    </lineage>
</organism>
<evidence type="ECO:0000256" key="2">
    <source>
        <dbReference type="SAM" id="SignalP"/>
    </source>
</evidence>
<feature type="region of interest" description="Disordered" evidence="1">
    <location>
        <begin position="226"/>
        <end position="260"/>
    </location>
</feature>
<dbReference type="OrthoDB" id="194954at2"/>
<evidence type="ECO:0000313" key="4">
    <source>
        <dbReference type="Proteomes" id="UP000316304"/>
    </source>
</evidence>
<accession>A0A5C6CNT2</accession>